<reference evidence="2" key="1">
    <citation type="submission" date="2021-02" db="EMBL/GenBank/DDBJ databases">
        <authorList>
            <person name="Nowell W R."/>
        </authorList>
    </citation>
    <scope>NUCLEOTIDE SEQUENCE</scope>
</reference>
<organism evidence="2 3">
    <name type="scientific">Adineta steineri</name>
    <dbReference type="NCBI Taxonomy" id="433720"/>
    <lineage>
        <taxon>Eukaryota</taxon>
        <taxon>Metazoa</taxon>
        <taxon>Spiralia</taxon>
        <taxon>Gnathifera</taxon>
        <taxon>Rotifera</taxon>
        <taxon>Eurotatoria</taxon>
        <taxon>Bdelloidea</taxon>
        <taxon>Adinetida</taxon>
        <taxon>Adinetidae</taxon>
        <taxon>Adineta</taxon>
    </lineage>
</organism>
<evidence type="ECO:0000313" key="3">
    <source>
        <dbReference type="Proteomes" id="UP000663881"/>
    </source>
</evidence>
<accession>A0A819XWM9</accession>
<evidence type="ECO:0000313" key="2">
    <source>
        <dbReference type="EMBL" id="CAF4145796.1"/>
    </source>
</evidence>
<evidence type="ECO:0000313" key="1">
    <source>
        <dbReference type="EMBL" id="CAF1450066.1"/>
    </source>
</evidence>
<name>A0A819XWM9_9BILA</name>
<dbReference type="EMBL" id="CAJNON010001302">
    <property type="protein sequence ID" value="CAF1450066.1"/>
    <property type="molecule type" value="Genomic_DNA"/>
</dbReference>
<dbReference type="EMBL" id="CAJOAY010006608">
    <property type="protein sequence ID" value="CAF4145796.1"/>
    <property type="molecule type" value="Genomic_DNA"/>
</dbReference>
<dbReference type="Proteomes" id="UP000663891">
    <property type="component" value="Unassembled WGS sequence"/>
</dbReference>
<comment type="caution">
    <text evidence="2">The sequence shown here is derived from an EMBL/GenBank/DDBJ whole genome shotgun (WGS) entry which is preliminary data.</text>
</comment>
<dbReference type="Proteomes" id="UP000663881">
    <property type="component" value="Unassembled WGS sequence"/>
</dbReference>
<protein>
    <submittedName>
        <fullName evidence="2">Uncharacterized protein</fullName>
    </submittedName>
</protein>
<dbReference type="AlphaFoldDB" id="A0A819XWM9"/>
<proteinExistence type="predicted"/>
<sequence>MNDNISSTDNKVELDASNDINNSTCQNSSIFAQLDDDEYKTSESVNEEPPAIINEINRTAIKINGLNENIFLFNPVLVDQVTTIVNSIVRESEPEIVTSGNAEPYTVPQTNEPEPQINALTTVFDILFVVKL</sequence>
<gene>
    <name evidence="2" type="ORF">OKA104_LOCUS37980</name>
    <name evidence="1" type="ORF">VCS650_LOCUS39415</name>
</gene>